<evidence type="ECO:0000256" key="2">
    <source>
        <dbReference type="ARBA" id="ARBA00001968"/>
    </source>
</evidence>
<dbReference type="CDD" id="cd16841">
    <property type="entry name" value="RraA_family"/>
    <property type="match status" value="1"/>
</dbReference>
<comment type="similarity">
    <text evidence="3">Belongs to the class II aldolase/RraA-like family.</text>
</comment>
<gene>
    <name evidence="13" type="ORF">GCM10023321_35980</name>
</gene>
<dbReference type="InterPro" id="IPR005493">
    <property type="entry name" value="RraA/RraA-like"/>
</dbReference>
<evidence type="ECO:0000256" key="3">
    <source>
        <dbReference type="ARBA" id="ARBA00008621"/>
    </source>
</evidence>
<accession>A0ABP9QAJ6</accession>
<evidence type="ECO:0000256" key="8">
    <source>
        <dbReference type="ARBA" id="ARBA00025046"/>
    </source>
</evidence>
<dbReference type="EMBL" id="BAABJP010000015">
    <property type="protein sequence ID" value="GAA5157560.1"/>
    <property type="molecule type" value="Genomic_DNA"/>
</dbReference>
<keyword evidence="14" id="KW-1185">Reference proteome</keyword>
<dbReference type="PANTHER" id="PTHR33254:SF4">
    <property type="entry name" value="4-HYDROXY-4-METHYL-2-OXOGLUTARATE ALDOLASE 3-RELATED"/>
    <property type="match status" value="1"/>
</dbReference>
<comment type="cofactor">
    <cofactor evidence="2">
        <name>a divalent metal cation</name>
        <dbReference type="ChEBI" id="CHEBI:60240"/>
    </cofactor>
</comment>
<evidence type="ECO:0000313" key="14">
    <source>
        <dbReference type="Proteomes" id="UP001428817"/>
    </source>
</evidence>
<evidence type="ECO:0000256" key="5">
    <source>
        <dbReference type="ARBA" id="ARBA00012213"/>
    </source>
</evidence>
<dbReference type="EC" id="4.1.3.17" evidence="5"/>
<dbReference type="Proteomes" id="UP001428817">
    <property type="component" value="Unassembled WGS sequence"/>
</dbReference>
<protein>
    <recommendedName>
        <fullName evidence="7">Putative 4-hydroxy-4-methyl-2-oxoglutarate aldolase</fullName>
        <ecNumber evidence="6">4.1.1.112</ecNumber>
        <ecNumber evidence="5">4.1.3.17</ecNumber>
    </recommendedName>
    <alternativeName>
        <fullName evidence="11">Oxaloacetate decarboxylase</fullName>
    </alternativeName>
    <alternativeName>
        <fullName evidence="9">Regulator of ribonuclease activity homolog</fullName>
    </alternativeName>
    <alternativeName>
        <fullName evidence="10">RraA-like protein</fullName>
    </alternativeName>
</protein>
<dbReference type="SUPFAM" id="SSF89562">
    <property type="entry name" value="RraA-like"/>
    <property type="match status" value="1"/>
</dbReference>
<evidence type="ECO:0000256" key="4">
    <source>
        <dbReference type="ARBA" id="ARBA00011233"/>
    </source>
</evidence>
<name>A0ABP9QAJ6_9PSEU</name>
<reference evidence="14" key="1">
    <citation type="journal article" date="2019" name="Int. J. Syst. Evol. Microbiol.">
        <title>The Global Catalogue of Microorganisms (GCM) 10K type strain sequencing project: providing services to taxonomists for standard genome sequencing and annotation.</title>
        <authorList>
            <consortium name="The Broad Institute Genomics Platform"/>
            <consortium name="The Broad Institute Genome Sequencing Center for Infectious Disease"/>
            <person name="Wu L."/>
            <person name="Ma J."/>
        </authorList>
    </citation>
    <scope>NUCLEOTIDE SEQUENCE [LARGE SCALE GENOMIC DNA]</scope>
    <source>
        <strain evidence="14">JCM 18303</strain>
    </source>
</reference>
<evidence type="ECO:0000256" key="7">
    <source>
        <dbReference type="ARBA" id="ARBA00016549"/>
    </source>
</evidence>
<comment type="subunit">
    <text evidence="4">Homotrimer.</text>
</comment>
<evidence type="ECO:0000256" key="1">
    <source>
        <dbReference type="ARBA" id="ARBA00001342"/>
    </source>
</evidence>
<organism evidence="13 14">
    <name type="scientific">Pseudonocardia eucalypti</name>
    <dbReference type="NCBI Taxonomy" id="648755"/>
    <lineage>
        <taxon>Bacteria</taxon>
        <taxon>Bacillati</taxon>
        <taxon>Actinomycetota</taxon>
        <taxon>Actinomycetes</taxon>
        <taxon>Pseudonocardiales</taxon>
        <taxon>Pseudonocardiaceae</taxon>
        <taxon>Pseudonocardia</taxon>
    </lineage>
</organism>
<comment type="caution">
    <text evidence="13">The sequence shown here is derived from an EMBL/GenBank/DDBJ whole genome shotgun (WGS) entry which is preliminary data.</text>
</comment>
<comment type="function">
    <text evidence="8">Catalyzes the aldol cleavage of 4-hydroxy-4-methyl-2-oxoglutarate (HMG) into 2 molecules of pyruvate. Also contains a secondary oxaloacetate (OAA) decarboxylase activity due to the common pyruvate enolate transition state formed following C-C bond cleavage in the retro-aldol and decarboxylation reactions.</text>
</comment>
<dbReference type="PANTHER" id="PTHR33254">
    <property type="entry name" value="4-HYDROXY-4-METHYL-2-OXOGLUTARATE ALDOLASE 3-RELATED"/>
    <property type="match status" value="1"/>
</dbReference>
<dbReference type="Pfam" id="PF03737">
    <property type="entry name" value="RraA-like"/>
    <property type="match status" value="1"/>
</dbReference>
<dbReference type="NCBIfam" id="NF004850">
    <property type="entry name" value="PRK06201.1"/>
    <property type="match status" value="1"/>
</dbReference>
<dbReference type="Gene3D" id="3.50.30.40">
    <property type="entry name" value="Ribonuclease E inhibitor RraA/RraA-like"/>
    <property type="match status" value="1"/>
</dbReference>
<evidence type="ECO:0000256" key="6">
    <source>
        <dbReference type="ARBA" id="ARBA00012947"/>
    </source>
</evidence>
<dbReference type="InterPro" id="IPR036704">
    <property type="entry name" value="RraA/RraA-like_sf"/>
</dbReference>
<proteinExistence type="inferred from homology"/>
<sequence>MHPGVGFRIRKTTDRLDRAVVAEFAEYETPEISDMLNRLYAVDSAITRLSGHGRMLAGSATTVRVFPGDNLMVHKSLDIAEPGDVVVVAAGGSFSNAVLGDTISAKAKHRGIAGFVIDGVVRDVAGLRELDFPVWARGATSVGPLHRGPGEINYSIACGGVVVNPGDVIVGDDSGLVVVPKETAGELLVRLRGFKAGAAGYLAAVDRGEFDNRWADQILTNLNCEVTP</sequence>
<evidence type="ECO:0000256" key="10">
    <source>
        <dbReference type="ARBA" id="ARBA00030169"/>
    </source>
</evidence>
<comment type="catalytic activity">
    <reaction evidence="1">
        <text>4-hydroxy-4-methyl-2-oxoglutarate = 2 pyruvate</text>
        <dbReference type="Rhea" id="RHEA:22748"/>
        <dbReference type="ChEBI" id="CHEBI:15361"/>
        <dbReference type="ChEBI" id="CHEBI:58276"/>
        <dbReference type="EC" id="4.1.3.17"/>
    </reaction>
</comment>
<evidence type="ECO:0000313" key="13">
    <source>
        <dbReference type="EMBL" id="GAA5157560.1"/>
    </source>
</evidence>
<evidence type="ECO:0000256" key="9">
    <source>
        <dbReference type="ARBA" id="ARBA00029596"/>
    </source>
</evidence>
<comment type="catalytic activity">
    <reaction evidence="12">
        <text>oxaloacetate + H(+) = pyruvate + CO2</text>
        <dbReference type="Rhea" id="RHEA:15641"/>
        <dbReference type="ChEBI" id="CHEBI:15361"/>
        <dbReference type="ChEBI" id="CHEBI:15378"/>
        <dbReference type="ChEBI" id="CHEBI:16452"/>
        <dbReference type="ChEBI" id="CHEBI:16526"/>
        <dbReference type="EC" id="4.1.1.112"/>
    </reaction>
</comment>
<evidence type="ECO:0000256" key="11">
    <source>
        <dbReference type="ARBA" id="ARBA00032305"/>
    </source>
</evidence>
<evidence type="ECO:0000256" key="12">
    <source>
        <dbReference type="ARBA" id="ARBA00047973"/>
    </source>
</evidence>
<dbReference type="EC" id="4.1.1.112" evidence="6"/>